<dbReference type="EnsemblPlants" id="PGSC0003DMT400087357">
    <property type="protein sequence ID" value="PGSC0003DMT400087357"/>
    <property type="gene ID" value="PGSC0003DMG400036928"/>
</dbReference>
<dbReference type="AlphaFoldDB" id="M1DDP1"/>
<protein>
    <submittedName>
        <fullName evidence="1">WD-repeat protein</fullName>
    </submittedName>
</protein>
<dbReference type="STRING" id="4113.M1DDP1"/>
<dbReference type="HOGENOM" id="CLU_1689834_0_0_1"/>
<reference evidence="2" key="1">
    <citation type="journal article" date="2011" name="Nature">
        <title>Genome sequence and analysis of the tuber crop potato.</title>
        <authorList>
            <consortium name="The Potato Genome Sequencing Consortium"/>
        </authorList>
    </citation>
    <scope>NUCLEOTIDE SEQUENCE [LARGE SCALE GENOMIC DNA]</scope>
    <source>
        <strain evidence="2">cv. DM1-3 516 R44</strain>
    </source>
</reference>
<dbReference type="Proteomes" id="UP000011115">
    <property type="component" value="Unassembled WGS sequence"/>
</dbReference>
<evidence type="ECO:0000313" key="1">
    <source>
        <dbReference type="EnsemblPlants" id="PGSC0003DMT400087357"/>
    </source>
</evidence>
<dbReference type="Gramene" id="PGSC0003DMT400087357">
    <property type="protein sequence ID" value="PGSC0003DMT400087357"/>
    <property type="gene ID" value="PGSC0003DMG400036928"/>
</dbReference>
<organism evidence="1 2">
    <name type="scientific">Solanum tuberosum</name>
    <name type="common">Potato</name>
    <dbReference type="NCBI Taxonomy" id="4113"/>
    <lineage>
        <taxon>Eukaryota</taxon>
        <taxon>Viridiplantae</taxon>
        <taxon>Streptophyta</taxon>
        <taxon>Embryophyta</taxon>
        <taxon>Tracheophyta</taxon>
        <taxon>Spermatophyta</taxon>
        <taxon>Magnoliopsida</taxon>
        <taxon>eudicotyledons</taxon>
        <taxon>Gunneridae</taxon>
        <taxon>Pentapetalae</taxon>
        <taxon>asterids</taxon>
        <taxon>lamiids</taxon>
        <taxon>Solanales</taxon>
        <taxon>Solanaceae</taxon>
        <taxon>Solanoideae</taxon>
        <taxon>Solaneae</taxon>
        <taxon>Solanum</taxon>
    </lineage>
</organism>
<sequence>MDHAFEKKYYGPNEEIPEEGNLLLQILSLDMADAELKRIAEHEDNSKGRVSEFRPIICSLMLGLSPSDCVLRAISNVHTNHDLEQTLLDDVDLLEMYLISKNIGKHFVVSSRSPGNCDWFLHLTETTTSFGHVALLVGLGCLVIMTCDMDLGFNVK</sequence>
<evidence type="ECO:0000313" key="2">
    <source>
        <dbReference type="Proteomes" id="UP000011115"/>
    </source>
</evidence>
<reference evidence="1" key="2">
    <citation type="submission" date="2015-06" db="UniProtKB">
        <authorList>
            <consortium name="EnsemblPlants"/>
        </authorList>
    </citation>
    <scope>IDENTIFICATION</scope>
    <source>
        <strain evidence="1">DM1-3 516 R44</strain>
    </source>
</reference>
<dbReference type="InParanoid" id="M1DDP1"/>
<accession>M1DDP1</accession>
<proteinExistence type="predicted"/>
<name>M1DDP1_SOLTU</name>
<dbReference type="eggNOG" id="KOG0306">
    <property type="taxonomic scope" value="Eukaryota"/>
</dbReference>
<dbReference type="PaxDb" id="4113-PGSC0003DMT400087357"/>
<keyword evidence="2" id="KW-1185">Reference proteome</keyword>